<evidence type="ECO:0000256" key="7">
    <source>
        <dbReference type="PROSITE-ProRule" id="PRU00221"/>
    </source>
</evidence>
<dbReference type="PANTHER" id="PTHR15622:SF1">
    <property type="entry name" value="WD REPEAT AND SOCS BOX-CONTAINING PROTEIN 2"/>
    <property type="match status" value="1"/>
</dbReference>
<dbReference type="FunFam" id="2.130.10.10:FF:000264">
    <property type="entry name" value="WD repeat and SOCS box containing 2"/>
    <property type="match status" value="1"/>
</dbReference>
<evidence type="ECO:0000256" key="8">
    <source>
        <dbReference type="SAM" id="MobiDB-lite"/>
    </source>
</evidence>
<dbReference type="SUPFAM" id="SSF50978">
    <property type="entry name" value="WD40 repeat-like"/>
    <property type="match status" value="1"/>
</dbReference>
<dbReference type="Ensembl" id="ENSBGRT00000034007.1">
    <property type="protein sequence ID" value="ENSBGRP00000029369.1"/>
    <property type="gene ID" value="ENSBGRG00000018570.1"/>
</dbReference>
<dbReference type="CDD" id="cd03745">
    <property type="entry name" value="SOCS_WSB2_SWIP2"/>
    <property type="match status" value="1"/>
</dbReference>
<dbReference type="AlphaFoldDB" id="A0A8B9XZ36"/>
<dbReference type="InterPro" id="IPR020472">
    <property type="entry name" value="WD40_PAC1"/>
</dbReference>
<dbReference type="GeneTree" id="ENSGT00890000139406"/>
<evidence type="ECO:0000256" key="5">
    <source>
        <dbReference type="ARBA" id="ARBA00056629"/>
    </source>
</evidence>
<accession>A0A8B9XZ36</accession>
<evidence type="ECO:0000313" key="12">
    <source>
        <dbReference type="Ensembl" id="ENSBGRP00000029369.1"/>
    </source>
</evidence>
<keyword evidence="9" id="KW-0812">Transmembrane</keyword>
<dbReference type="GO" id="GO:0000209">
    <property type="term" value="P:protein polyubiquitination"/>
    <property type="evidence" value="ECO:0007669"/>
    <property type="project" value="TreeGrafter"/>
</dbReference>
<dbReference type="SMART" id="SM00408">
    <property type="entry name" value="IGc2"/>
    <property type="match status" value="4"/>
</dbReference>
<evidence type="ECO:0000259" key="10">
    <source>
        <dbReference type="PROSITE" id="PS50225"/>
    </source>
</evidence>
<feature type="domain" description="Ig-like" evidence="11">
    <location>
        <begin position="169"/>
        <end position="261"/>
    </location>
</feature>
<dbReference type="SMART" id="SM00320">
    <property type="entry name" value="WD40"/>
    <property type="match status" value="6"/>
</dbReference>
<evidence type="ECO:0000256" key="3">
    <source>
        <dbReference type="ARBA" id="ARBA00022737"/>
    </source>
</evidence>
<dbReference type="InterPro" id="IPR013783">
    <property type="entry name" value="Ig-like_fold"/>
</dbReference>
<dbReference type="Pfam" id="PF00400">
    <property type="entry name" value="WD40"/>
    <property type="match status" value="5"/>
</dbReference>
<dbReference type="Pfam" id="PF13927">
    <property type="entry name" value="Ig_3"/>
    <property type="match status" value="1"/>
</dbReference>
<dbReference type="InterPro" id="IPR013098">
    <property type="entry name" value="Ig_I-set"/>
</dbReference>
<reference evidence="12" key="2">
    <citation type="submission" date="2025-08" db="UniProtKB">
        <authorList>
            <consortium name="Ensembl"/>
        </authorList>
    </citation>
    <scope>IDENTIFICATION</scope>
</reference>
<reference evidence="12" key="1">
    <citation type="submission" date="2019-05" db="EMBL/GenBank/DDBJ databases">
        <authorList>
            <person name="Zhang S."/>
            <person name="Liu J."/>
        </authorList>
    </citation>
    <scope>NUCLEOTIDE SEQUENCE [LARGE SCALE GENOMIC DNA]</scope>
</reference>
<dbReference type="InterPro" id="IPR001680">
    <property type="entry name" value="WD40_rpt"/>
</dbReference>
<evidence type="ECO:0000256" key="6">
    <source>
        <dbReference type="ARBA" id="ARBA00068834"/>
    </source>
</evidence>
<dbReference type="UniPathway" id="UPA00143"/>
<keyword evidence="9" id="KW-1133">Transmembrane helix</keyword>
<name>A0A8B9XZ36_BOSMU</name>
<dbReference type="Pfam" id="PF07679">
    <property type="entry name" value="I-set"/>
    <property type="match status" value="1"/>
</dbReference>
<dbReference type="PROSITE" id="PS50294">
    <property type="entry name" value="WD_REPEATS_REGION"/>
    <property type="match status" value="4"/>
</dbReference>
<feature type="compositionally biased region" description="Acidic residues" evidence="8">
    <location>
        <begin position="508"/>
        <end position="529"/>
    </location>
</feature>
<feature type="repeat" description="WD" evidence="7">
    <location>
        <begin position="754"/>
        <end position="795"/>
    </location>
</feature>
<dbReference type="PRINTS" id="PR00320">
    <property type="entry name" value="GPROTEINBRPT"/>
</dbReference>
<dbReference type="SUPFAM" id="SSF48726">
    <property type="entry name" value="Immunoglobulin"/>
    <property type="match status" value="4"/>
</dbReference>
<feature type="domain" description="Ig-like" evidence="11">
    <location>
        <begin position="52"/>
        <end position="147"/>
    </location>
</feature>
<feature type="domain" description="Ig-like" evidence="11">
    <location>
        <begin position="269"/>
        <end position="340"/>
    </location>
</feature>
<evidence type="ECO:0000256" key="4">
    <source>
        <dbReference type="ARBA" id="ARBA00022786"/>
    </source>
</evidence>
<feature type="region of interest" description="Disordered" evidence="8">
    <location>
        <begin position="629"/>
        <end position="648"/>
    </location>
</feature>
<dbReference type="PROSITE" id="PS00678">
    <property type="entry name" value="WD_REPEATS_1"/>
    <property type="match status" value="1"/>
</dbReference>
<comment type="pathway">
    <text evidence="1">Protein modification; protein ubiquitination.</text>
</comment>
<dbReference type="Proteomes" id="UP000694520">
    <property type="component" value="Chromosome 16"/>
</dbReference>
<feature type="repeat" description="WD" evidence="7">
    <location>
        <begin position="687"/>
        <end position="709"/>
    </location>
</feature>
<dbReference type="SMART" id="SM00253">
    <property type="entry name" value="SOCS"/>
    <property type="match status" value="1"/>
</dbReference>
<dbReference type="PANTHER" id="PTHR15622">
    <property type="entry name" value="WD40 REPEAT PROTEIN"/>
    <property type="match status" value="1"/>
</dbReference>
<dbReference type="Gene3D" id="2.60.40.10">
    <property type="entry name" value="Immunoglobulins"/>
    <property type="match status" value="3"/>
</dbReference>
<keyword evidence="13" id="KW-1185">Reference proteome</keyword>
<dbReference type="FunFam" id="2.130.10.10:FF:000256">
    <property type="entry name" value="WD repeat and SOCS box containing 2"/>
    <property type="match status" value="1"/>
</dbReference>
<keyword evidence="3" id="KW-0677">Repeat</keyword>
<dbReference type="InterPro" id="IPR051983">
    <property type="entry name" value="WSB_SOCS-box_domain"/>
</dbReference>
<keyword evidence="2 7" id="KW-0853">WD repeat</keyword>
<feature type="repeat" description="WD" evidence="7">
    <location>
        <begin position="850"/>
        <end position="884"/>
    </location>
</feature>
<dbReference type="Pfam" id="PF07525">
    <property type="entry name" value="SOCS_box"/>
    <property type="match status" value="1"/>
</dbReference>
<dbReference type="InterPro" id="IPR019775">
    <property type="entry name" value="WD40_repeat_CS"/>
</dbReference>
<feature type="domain" description="Ig-like" evidence="11">
    <location>
        <begin position="357"/>
        <end position="450"/>
    </location>
</feature>
<dbReference type="CDD" id="cd00200">
    <property type="entry name" value="WD40"/>
    <property type="match status" value="1"/>
</dbReference>
<sequence>MLKRKKRSREVKLKSNLLVKKFNLPSSFYVHKCSISFEEGSTWNPCLSRTQPRIRTAKLQNKGHRVHNGAGLEAVIIGEIHENITLHCGNISGPRGLVTWCRNDSESVFLLSSSSSLPPAQSRFSLVNASALHIEALNLQDEGNYTCSEVLNKTETRRFQVWLQVANGPSQVEVNISSTGRLPNGTLYAAKGSQVDFSCSSRSQPPPVIEWWFQAPDSTTELFGNNLTASCFTLLLMSQNLQGNYTCLAKNVLSGRHRKVTTELLVYSPPPSAPQCWAEVSPGLFSLQLNCRWAGGYPDPDFLWTEEPGGVVVGTSKLGVEMLSQSQLSDGKKFKCVGSHIVGPELGASCVVQIRSPSLLSEPMKTCFVGGSVTLTCQVSGAYPPAKIMWLRNLTQPKVVIQPSGHHLITQSGQSSTLTIRNCSQDLDEGYYVCRAENAVGVREVDIWLSVKEPLNIGGIVATVVSLLLLGLAIITGLLLYYSPVFCWKVGSTFRRQDMGDVMVLVDSEEEEMEEEEDAAEEEEEEASEREESPIEITKYGHIHRVTALVNGNVDQMGNGLQALQEEPLLLAELKPGRPHQFDWKSSCETWSVAFSPDGSWFAWSQGHCIVKLIPWPLEEQFIPKGFEAKSRSSKNETKGRGSPKEKTLDCGQIVWGLAFSPWPSPPSKKLWARHHPQVPDVSCLILATGLNDGQIKIWEVQTGLLLLNLSGHQDVVRDLSFTPSGSLILVSASRDKTLRIWDLNKHGKQIQVLSGHLQWVYCCSISPDCSMLCSAAGEKSVFLWSMRSYTLIRKLEGHQSSVVSCDFSPDSALLVTASYDTNVIMWDPYTGERLRSLHHTQLNPPMDDSDVHISSLRSVCFSPEGLYLATVADDRLLRIWALELKTPIAYAPMTNGLCCTFFPHGGVIATGTRDGHVQFWTAPRVLSSLKHLCRKALRSFLTTYQVLALPIPKKMKEFLTYRTF</sequence>
<keyword evidence="4" id="KW-0833">Ubl conjugation pathway</keyword>
<dbReference type="InterPro" id="IPR015943">
    <property type="entry name" value="WD40/YVTN_repeat-like_dom_sf"/>
</dbReference>
<dbReference type="InterPro" id="IPR007110">
    <property type="entry name" value="Ig-like_dom"/>
</dbReference>
<evidence type="ECO:0000313" key="13">
    <source>
        <dbReference type="Proteomes" id="UP000694520"/>
    </source>
</evidence>
<dbReference type="PROSITE" id="PS50835">
    <property type="entry name" value="IG_LIKE"/>
    <property type="match status" value="4"/>
</dbReference>
<feature type="region of interest" description="Disordered" evidence="8">
    <location>
        <begin position="508"/>
        <end position="534"/>
    </location>
</feature>
<proteinExistence type="predicted"/>
<dbReference type="PROSITE" id="PS50225">
    <property type="entry name" value="SOCS"/>
    <property type="match status" value="1"/>
</dbReference>
<dbReference type="InterPro" id="IPR001496">
    <property type="entry name" value="SOCS_box"/>
</dbReference>
<dbReference type="GO" id="GO:0035556">
    <property type="term" value="P:intracellular signal transduction"/>
    <property type="evidence" value="ECO:0007669"/>
    <property type="project" value="InterPro"/>
</dbReference>
<evidence type="ECO:0000259" key="11">
    <source>
        <dbReference type="PROSITE" id="PS50835"/>
    </source>
</evidence>
<evidence type="ECO:0000256" key="9">
    <source>
        <dbReference type="SAM" id="Phobius"/>
    </source>
</evidence>
<dbReference type="CDD" id="cd00096">
    <property type="entry name" value="Ig"/>
    <property type="match status" value="1"/>
</dbReference>
<protein>
    <recommendedName>
        <fullName evidence="6">WD repeat and SOCS box-containing protein 2</fullName>
    </recommendedName>
</protein>
<dbReference type="InterPro" id="IPR036322">
    <property type="entry name" value="WD40_repeat_dom_sf"/>
</dbReference>
<evidence type="ECO:0000256" key="1">
    <source>
        <dbReference type="ARBA" id="ARBA00004906"/>
    </source>
</evidence>
<dbReference type="SMART" id="SM00969">
    <property type="entry name" value="SOCS_box"/>
    <property type="match status" value="1"/>
</dbReference>
<evidence type="ECO:0000256" key="2">
    <source>
        <dbReference type="ARBA" id="ARBA00022574"/>
    </source>
</evidence>
<feature type="transmembrane region" description="Helical" evidence="9">
    <location>
        <begin position="457"/>
        <end position="482"/>
    </location>
</feature>
<feature type="domain" description="SOCS box" evidence="10">
    <location>
        <begin position="929"/>
        <end position="965"/>
    </location>
</feature>
<dbReference type="InterPro" id="IPR003599">
    <property type="entry name" value="Ig_sub"/>
</dbReference>
<dbReference type="Gene3D" id="1.10.750.20">
    <property type="entry name" value="SOCS box"/>
    <property type="match status" value="1"/>
</dbReference>
<dbReference type="Gene3D" id="2.130.10.10">
    <property type="entry name" value="YVTN repeat-like/Quinoprotein amine dehydrogenase"/>
    <property type="match status" value="2"/>
</dbReference>
<dbReference type="InterPro" id="IPR036179">
    <property type="entry name" value="Ig-like_dom_sf"/>
</dbReference>
<comment type="function">
    <text evidence="5">May be a substrate-recognition component of a SCF-like ECS (Elongin-Cullin-SOCS-box protein) E3 ubiquitin ligase complex which mediates the ubiquitination and subsequent proteasomal degradation of target proteins.</text>
</comment>
<dbReference type="InterPro" id="IPR036036">
    <property type="entry name" value="SOCS_box-like_dom_sf"/>
</dbReference>
<dbReference type="SMART" id="SM00409">
    <property type="entry name" value="IG"/>
    <property type="match status" value="3"/>
</dbReference>
<feature type="repeat" description="WD" evidence="7">
    <location>
        <begin position="710"/>
        <end position="745"/>
    </location>
</feature>
<keyword evidence="9" id="KW-0472">Membrane</keyword>
<reference evidence="12" key="3">
    <citation type="submission" date="2025-09" db="UniProtKB">
        <authorList>
            <consortium name="Ensembl"/>
        </authorList>
    </citation>
    <scope>IDENTIFICATION</scope>
</reference>
<dbReference type="PROSITE" id="PS50082">
    <property type="entry name" value="WD_REPEATS_2"/>
    <property type="match status" value="5"/>
</dbReference>
<dbReference type="SUPFAM" id="SSF158235">
    <property type="entry name" value="SOCS box-like"/>
    <property type="match status" value="1"/>
</dbReference>
<dbReference type="InterPro" id="IPR003598">
    <property type="entry name" value="Ig_sub2"/>
</dbReference>
<feature type="repeat" description="WD" evidence="7">
    <location>
        <begin position="796"/>
        <end position="837"/>
    </location>
</feature>
<organism evidence="12 13">
    <name type="scientific">Bos mutus grunniens</name>
    <name type="common">Wild yak</name>
    <name type="synonym">Bos grunniens</name>
    <dbReference type="NCBI Taxonomy" id="30521"/>
    <lineage>
        <taxon>Eukaryota</taxon>
        <taxon>Metazoa</taxon>
        <taxon>Chordata</taxon>
        <taxon>Craniata</taxon>
        <taxon>Vertebrata</taxon>
        <taxon>Euteleostomi</taxon>
        <taxon>Mammalia</taxon>
        <taxon>Eutheria</taxon>
        <taxon>Laurasiatheria</taxon>
        <taxon>Artiodactyla</taxon>
        <taxon>Ruminantia</taxon>
        <taxon>Pecora</taxon>
        <taxon>Bovidae</taxon>
        <taxon>Bovinae</taxon>
        <taxon>Bos</taxon>
    </lineage>
</organism>